<keyword evidence="1" id="KW-0805">Transcription regulation</keyword>
<dbReference type="InterPro" id="IPR052362">
    <property type="entry name" value="HTH-GbsR_regulator"/>
</dbReference>
<keyword evidence="7" id="KW-1185">Reference proteome</keyword>
<organism evidence="6 7">
    <name type="scientific">Microbacterium sufflavum</name>
    <dbReference type="NCBI Taxonomy" id="2851649"/>
    <lineage>
        <taxon>Bacteria</taxon>
        <taxon>Bacillati</taxon>
        <taxon>Actinomycetota</taxon>
        <taxon>Actinomycetes</taxon>
        <taxon>Micrococcales</taxon>
        <taxon>Microbacteriaceae</taxon>
        <taxon>Microbacterium</taxon>
    </lineage>
</organism>
<dbReference type="InterPro" id="IPR036388">
    <property type="entry name" value="WH-like_DNA-bd_sf"/>
</dbReference>
<evidence type="ECO:0000256" key="1">
    <source>
        <dbReference type="ARBA" id="ARBA00023015"/>
    </source>
</evidence>
<protein>
    <submittedName>
        <fullName evidence="6">MarR family transcriptional regulator</fullName>
    </submittedName>
</protein>
<dbReference type="EMBL" id="CP078076">
    <property type="protein sequence ID" value="UPL10677.1"/>
    <property type="molecule type" value="Genomic_DNA"/>
</dbReference>
<dbReference type="PANTHER" id="PTHR38465">
    <property type="entry name" value="HTH-TYPE TRANSCRIPTIONAL REGULATOR MJ1563-RELATED"/>
    <property type="match status" value="1"/>
</dbReference>
<evidence type="ECO:0000256" key="4">
    <source>
        <dbReference type="SAM" id="MobiDB-lite"/>
    </source>
</evidence>
<keyword evidence="3" id="KW-0804">Transcription</keyword>
<name>A0ABY4IEW1_9MICO</name>
<dbReference type="SUPFAM" id="SSF46785">
    <property type="entry name" value="Winged helix' DNA-binding domain"/>
    <property type="match status" value="1"/>
</dbReference>
<evidence type="ECO:0000313" key="7">
    <source>
        <dbReference type="Proteomes" id="UP000831467"/>
    </source>
</evidence>
<evidence type="ECO:0000313" key="6">
    <source>
        <dbReference type="EMBL" id="UPL10677.1"/>
    </source>
</evidence>
<keyword evidence="2" id="KW-0238">DNA-binding</keyword>
<gene>
    <name evidence="6" type="ORF">KV394_05970</name>
</gene>
<feature type="compositionally biased region" description="Low complexity" evidence="4">
    <location>
        <begin position="9"/>
        <end position="23"/>
    </location>
</feature>
<feature type="domain" description="HTH marR-type" evidence="5">
    <location>
        <begin position="46"/>
        <end position="105"/>
    </location>
</feature>
<feature type="region of interest" description="Disordered" evidence="4">
    <location>
        <begin position="1"/>
        <end position="34"/>
    </location>
</feature>
<dbReference type="PANTHER" id="PTHR38465:SF2">
    <property type="entry name" value="HTH-TYPE TRANSCRIPTIONAL REGULATOR MMPR5"/>
    <property type="match status" value="1"/>
</dbReference>
<evidence type="ECO:0000259" key="5">
    <source>
        <dbReference type="Pfam" id="PF12802"/>
    </source>
</evidence>
<dbReference type="Proteomes" id="UP000831467">
    <property type="component" value="Chromosome"/>
</dbReference>
<dbReference type="InterPro" id="IPR011991">
    <property type="entry name" value="ArsR-like_HTH"/>
</dbReference>
<dbReference type="CDD" id="cd00090">
    <property type="entry name" value="HTH_ARSR"/>
    <property type="match status" value="1"/>
</dbReference>
<reference evidence="6 7" key="1">
    <citation type="submission" date="2021-06" db="EMBL/GenBank/DDBJ databases">
        <title>Genome-based taxonomic framework of Microbacterium strains isolated from marine environment, the description of four new species and reclassification of four preexisting species.</title>
        <authorList>
            <person name="Lee S.D."/>
            <person name="Kim S.-M."/>
            <person name="Byeon Y.-S."/>
            <person name="Yang H.L."/>
            <person name="Kim I.S."/>
        </authorList>
    </citation>
    <scope>NUCLEOTIDE SEQUENCE [LARGE SCALE GENOMIC DNA]</scope>
    <source>
        <strain evidence="6 7">SSW1-51</strain>
    </source>
</reference>
<dbReference type="InterPro" id="IPR000835">
    <property type="entry name" value="HTH_MarR-typ"/>
</dbReference>
<evidence type="ECO:0000256" key="2">
    <source>
        <dbReference type="ARBA" id="ARBA00023125"/>
    </source>
</evidence>
<proteinExistence type="predicted"/>
<evidence type="ECO:0000256" key="3">
    <source>
        <dbReference type="ARBA" id="ARBA00023163"/>
    </source>
</evidence>
<feature type="compositionally biased region" description="Basic and acidic residues" evidence="4">
    <location>
        <begin position="24"/>
        <end position="33"/>
    </location>
</feature>
<dbReference type="RefSeq" id="WP_247982546.1">
    <property type="nucleotide sequence ID" value="NZ_CP078076.1"/>
</dbReference>
<dbReference type="InterPro" id="IPR036390">
    <property type="entry name" value="WH_DNA-bd_sf"/>
</dbReference>
<dbReference type="Pfam" id="PF12802">
    <property type="entry name" value="MarR_2"/>
    <property type="match status" value="1"/>
</dbReference>
<accession>A0ABY4IEW1</accession>
<sequence length="179" mass="19517">MTRAPGGEAANADDGSDATAGDAEPQREHRGVEPAEQAAAMLTAAGMPRMPARVMMALVAAPEGGYTAAELAERLGVSPAAVSGAVRYLQQLHFIQRRPRPGERRDRYAFMHDPFYRSIVGNLPVYARLAEYIDDIAGAHGDDPDAQARAVELAAFFRFLSARMGQIVEEWHESRHDRS</sequence>
<dbReference type="Gene3D" id="1.10.10.10">
    <property type="entry name" value="Winged helix-like DNA-binding domain superfamily/Winged helix DNA-binding domain"/>
    <property type="match status" value="1"/>
</dbReference>